<dbReference type="InterPro" id="IPR009430">
    <property type="entry name" value="GvpL/GvpF"/>
</dbReference>
<comment type="subcellular location">
    <subcellularLocation>
        <location evidence="2">Gas vesicle</location>
    </subcellularLocation>
</comment>
<keyword evidence="1" id="KW-0304">Gas vesicle</keyword>
<gene>
    <name evidence="4" type="ORF">C7B82_27645</name>
</gene>
<comment type="caution">
    <text evidence="4">The sequence shown here is derived from an EMBL/GenBank/DDBJ whole genome shotgun (WGS) entry which is preliminary data.</text>
</comment>
<dbReference type="EMBL" id="PVWK01000149">
    <property type="protein sequence ID" value="PSB24259.1"/>
    <property type="molecule type" value="Genomic_DNA"/>
</dbReference>
<dbReference type="AlphaFoldDB" id="A0A2T1DUV0"/>
<dbReference type="OrthoDB" id="561431at2"/>
<protein>
    <submittedName>
        <fullName evidence="4">Gas vesicle protein</fullName>
    </submittedName>
</protein>
<evidence type="ECO:0000256" key="2">
    <source>
        <dbReference type="ARBA" id="ARBA00035108"/>
    </source>
</evidence>
<dbReference type="RefSeq" id="WP_106260162.1">
    <property type="nucleotide sequence ID" value="NZ_CAWNSW010000026.1"/>
</dbReference>
<evidence type="ECO:0000256" key="1">
    <source>
        <dbReference type="ARBA" id="ARBA00022987"/>
    </source>
</evidence>
<keyword evidence="5" id="KW-1185">Reference proteome</keyword>
<dbReference type="PANTHER" id="PTHR36852">
    <property type="entry name" value="PROTEIN GVPL 2"/>
    <property type="match status" value="1"/>
</dbReference>
<sequence>MYTYAFLKTPLTPLTLPKGITAFVQTTNAGQLSAIVEPAVTLEHLPQDDASLVQAVLAHDRVIRSLFLQTTILPLRFGTSFNSLPSLLAHLQAHRQAYLGKLAQLEGQAEYMLKLTPIPFPEVAIASDIRGKDYFIAKKQQYQAQLLYQNQQQEALRQIEQSVAQTYPHHYINESQTGEKTLYLLVARHLDSQLWQQIQSLQQKSPHWELTLGEALPPYHFVSDTVS</sequence>
<comment type="similarity">
    <text evidence="3">Belongs to the gas vesicle GvpF/GvpL family.</text>
</comment>
<accession>A0A2T1DUV0</accession>
<name>A0A2T1DUV0_9CYAN</name>
<dbReference type="PANTHER" id="PTHR36852:SF1">
    <property type="entry name" value="PROTEIN GVPL 2"/>
    <property type="match status" value="1"/>
</dbReference>
<dbReference type="Proteomes" id="UP000239576">
    <property type="component" value="Unassembled WGS sequence"/>
</dbReference>
<dbReference type="GO" id="GO:0031411">
    <property type="term" value="C:gas vesicle"/>
    <property type="evidence" value="ECO:0007669"/>
    <property type="project" value="UniProtKB-SubCell"/>
</dbReference>
<dbReference type="GO" id="GO:0031412">
    <property type="term" value="P:gas vesicle organization"/>
    <property type="evidence" value="ECO:0007669"/>
    <property type="project" value="InterPro"/>
</dbReference>
<dbReference type="Pfam" id="PF06386">
    <property type="entry name" value="GvpL_GvpF"/>
    <property type="match status" value="1"/>
</dbReference>
<reference evidence="4 5" key="2">
    <citation type="submission" date="2018-03" db="EMBL/GenBank/DDBJ databases">
        <title>The ancient ancestry and fast evolution of plastids.</title>
        <authorList>
            <person name="Moore K.R."/>
            <person name="Magnabosco C."/>
            <person name="Momper L."/>
            <person name="Gold D.A."/>
            <person name="Bosak T."/>
            <person name="Fournier G.P."/>
        </authorList>
    </citation>
    <scope>NUCLEOTIDE SEQUENCE [LARGE SCALE GENOMIC DNA]</scope>
    <source>
        <strain evidence="4 5">ULC18</strain>
    </source>
</reference>
<reference evidence="5" key="1">
    <citation type="submission" date="2018-02" db="EMBL/GenBank/DDBJ databases">
        <authorList>
            <person name="Moore K."/>
            <person name="Momper L."/>
        </authorList>
    </citation>
    <scope>NUCLEOTIDE SEQUENCE [LARGE SCALE GENOMIC DNA]</scope>
    <source>
        <strain evidence="5">ULC18</strain>
    </source>
</reference>
<evidence type="ECO:0000313" key="4">
    <source>
        <dbReference type="EMBL" id="PSB24259.1"/>
    </source>
</evidence>
<organism evidence="4 5">
    <name type="scientific">Stenomitos frigidus ULC18</name>
    <dbReference type="NCBI Taxonomy" id="2107698"/>
    <lineage>
        <taxon>Bacteria</taxon>
        <taxon>Bacillati</taxon>
        <taxon>Cyanobacteriota</taxon>
        <taxon>Cyanophyceae</taxon>
        <taxon>Leptolyngbyales</taxon>
        <taxon>Leptolyngbyaceae</taxon>
        <taxon>Stenomitos</taxon>
    </lineage>
</organism>
<proteinExistence type="inferred from homology"/>
<evidence type="ECO:0000256" key="3">
    <source>
        <dbReference type="ARBA" id="ARBA00035643"/>
    </source>
</evidence>
<evidence type="ECO:0000313" key="5">
    <source>
        <dbReference type="Proteomes" id="UP000239576"/>
    </source>
</evidence>